<dbReference type="Gene3D" id="1.20.1540.10">
    <property type="entry name" value="Rhomboid-like"/>
    <property type="match status" value="1"/>
</dbReference>
<accession>A0A5B9QVG8</accession>
<keyword evidence="6 8" id="KW-0472">Membrane</keyword>
<proteinExistence type="inferred from homology"/>
<dbReference type="Pfam" id="PF12122">
    <property type="entry name" value="Rhomboid_N"/>
    <property type="match status" value="1"/>
</dbReference>
<dbReference type="EC" id="3.4.21.105" evidence="11"/>
<dbReference type="SUPFAM" id="SSF144091">
    <property type="entry name" value="Rhomboid-like"/>
    <property type="match status" value="1"/>
</dbReference>
<dbReference type="InterPro" id="IPR038236">
    <property type="entry name" value="GlpG_N_sf"/>
</dbReference>
<evidence type="ECO:0000259" key="10">
    <source>
        <dbReference type="Pfam" id="PF12122"/>
    </source>
</evidence>
<evidence type="ECO:0000256" key="4">
    <source>
        <dbReference type="ARBA" id="ARBA00022801"/>
    </source>
</evidence>
<evidence type="ECO:0000313" key="12">
    <source>
        <dbReference type="Proteomes" id="UP000325286"/>
    </source>
</evidence>
<name>A0A5B9QVG8_9BACT</name>
<evidence type="ECO:0000256" key="1">
    <source>
        <dbReference type="ARBA" id="ARBA00004141"/>
    </source>
</evidence>
<keyword evidence="4 11" id="KW-0378">Hydrolase</keyword>
<evidence type="ECO:0000256" key="6">
    <source>
        <dbReference type="ARBA" id="ARBA00023136"/>
    </source>
</evidence>
<gene>
    <name evidence="11" type="primary">glpG</name>
    <name evidence="11" type="ORF">UC8_33950</name>
</gene>
<dbReference type="Proteomes" id="UP000325286">
    <property type="component" value="Chromosome"/>
</dbReference>
<feature type="transmembrane region" description="Helical" evidence="8">
    <location>
        <begin position="255"/>
        <end position="273"/>
    </location>
</feature>
<evidence type="ECO:0000256" key="2">
    <source>
        <dbReference type="ARBA" id="ARBA00009045"/>
    </source>
</evidence>
<evidence type="ECO:0000259" key="9">
    <source>
        <dbReference type="Pfam" id="PF01694"/>
    </source>
</evidence>
<keyword evidence="7" id="KW-0175">Coiled coil</keyword>
<dbReference type="InterPro" id="IPR022732">
    <property type="entry name" value="Peptidase_S54_GlpG_N"/>
</dbReference>
<keyword evidence="5 8" id="KW-1133">Transmembrane helix</keyword>
<dbReference type="OrthoDB" id="9813074at2"/>
<dbReference type="KEGG" id="rul:UC8_33950"/>
<feature type="transmembrane region" description="Helical" evidence="8">
    <location>
        <begin position="285"/>
        <end position="305"/>
    </location>
</feature>
<protein>
    <submittedName>
        <fullName evidence="11">Rhomboid protease GlpG</fullName>
        <ecNumber evidence="11">3.4.21.105</ecNumber>
    </submittedName>
</protein>
<keyword evidence="3 8" id="KW-0812">Transmembrane</keyword>
<feature type="transmembrane region" description="Helical" evidence="8">
    <location>
        <begin position="190"/>
        <end position="211"/>
    </location>
</feature>
<dbReference type="InterPro" id="IPR035952">
    <property type="entry name" value="Rhomboid-like_sf"/>
</dbReference>
<comment type="subcellular location">
    <subcellularLocation>
        <location evidence="1">Membrane</location>
        <topology evidence="1">Multi-pass membrane protein</topology>
    </subcellularLocation>
</comment>
<organism evidence="11 12">
    <name type="scientific">Roseimaritima ulvae</name>
    <dbReference type="NCBI Taxonomy" id="980254"/>
    <lineage>
        <taxon>Bacteria</taxon>
        <taxon>Pseudomonadati</taxon>
        <taxon>Planctomycetota</taxon>
        <taxon>Planctomycetia</taxon>
        <taxon>Pirellulales</taxon>
        <taxon>Pirellulaceae</taxon>
        <taxon>Roseimaritima</taxon>
    </lineage>
</organism>
<dbReference type="GO" id="GO:0006508">
    <property type="term" value="P:proteolysis"/>
    <property type="evidence" value="ECO:0007669"/>
    <property type="project" value="UniProtKB-KW"/>
</dbReference>
<keyword evidence="12" id="KW-1185">Reference proteome</keyword>
<dbReference type="GO" id="GO:0016020">
    <property type="term" value="C:membrane"/>
    <property type="evidence" value="ECO:0007669"/>
    <property type="project" value="UniProtKB-SubCell"/>
</dbReference>
<dbReference type="GO" id="GO:0004252">
    <property type="term" value="F:serine-type endopeptidase activity"/>
    <property type="evidence" value="ECO:0007669"/>
    <property type="project" value="InterPro"/>
</dbReference>
<dbReference type="PANTHER" id="PTHR43731">
    <property type="entry name" value="RHOMBOID PROTEASE"/>
    <property type="match status" value="1"/>
</dbReference>
<feature type="domain" description="Peptidase S54 rhomboid" evidence="9">
    <location>
        <begin position="188"/>
        <end position="326"/>
    </location>
</feature>
<dbReference type="InterPro" id="IPR050925">
    <property type="entry name" value="Rhomboid_protease_S54"/>
</dbReference>
<evidence type="ECO:0000256" key="3">
    <source>
        <dbReference type="ARBA" id="ARBA00022692"/>
    </source>
</evidence>
<reference evidence="11 12" key="1">
    <citation type="submission" date="2019-08" db="EMBL/GenBank/DDBJ databases">
        <title>Deep-cultivation of Planctomycetes and their phenomic and genomic characterization uncovers novel biology.</title>
        <authorList>
            <person name="Wiegand S."/>
            <person name="Jogler M."/>
            <person name="Boedeker C."/>
            <person name="Pinto D."/>
            <person name="Vollmers J."/>
            <person name="Rivas-Marin E."/>
            <person name="Kohn T."/>
            <person name="Peeters S.H."/>
            <person name="Heuer A."/>
            <person name="Rast P."/>
            <person name="Oberbeckmann S."/>
            <person name="Bunk B."/>
            <person name="Jeske O."/>
            <person name="Meyerdierks A."/>
            <person name="Storesund J.E."/>
            <person name="Kallscheuer N."/>
            <person name="Luecker S."/>
            <person name="Lage O.M."/>
            <person name="Pohl T."/>
            <person name="Merkel B.J."/>
            <person name="Hornburger P."/>
            <person name="Mueller R.-W."/>
            <person name="Bruemmer F."/>
            <person name="Labrenz M."/>
            <person name="Spormann A.M."/>
            <person name="Op den Camp H."/>
            <person name="Overmann J."/>
            <person name="Amann R."/>
            <person name="Jetten M.S.M."/>
            <person name="Mascher T."/>
            <person name="Medema M.H."/>
            <person name="Devos D.P."/>
            <person name="Kaster A.-K."/>
            <person name="Ovreas L."/>
            <person name="Rohde M."/>
            <person name="Galperin M.Y."/>
            <person name="Jogler C."/>
        </authorList>
    </citation>
    <scope>NUCLEOTIDE SEQUENCE [LARGE SCALE GENOMIC DNA]</scope>
    <source>
        <strain evidence="11 12">UC8</strain>
    </source>
</reference>
<dbReference type="AlphaFoldDB" id="A0A5B9QVG8"/>
<sequence>MRKFGTLSDESTANRLIDYLLTQQIHATANAADDPAEGWELWVREEDQLPKARQILAQYQASPEASQYVAAAAEAKQIRKQNEAAAKQRAKLVRKMPRSNLMDIRSRPIPFTIAVIVIASIAGLITNFGNPPSDGLRYEENANGTIEVPEQSFGLALFRNMMMIDPLAYEYGNQRAGNRDPLDRIRRGEVWRLITPAFLHGSIMHLAFNMLMMYSLGGILERLHGTVFLILLFLITGVVATLAQAYTPAALGGSPLQLGASGVIFGLFGYLWVRPMLQPSFPVRIPQSSVVIILGWGLLCMTPIIPNVANAAHVGGLVAGIAVVPLAIRLWPFP</sequence>
<evidence type="ECO:0000256" key="8">
    <source>
        <dbReference type="SAM" id="Phobius"/>
    </source>
</evidence>
<feature type="transmembrane region" description="Helical" evidence="8">
    <location>
        <begin position="223"/>
        <end position="243"/>
    </location>
</feature>
<dbReference type="EMBL" id="CP042914">
    <property type="protein sequence ID" value="QEG41375.1"/>
    <property type="molecule type" value="Genomic_DNA"/>
</dbReference>
<evidence type="ECO:0000256" key="7">
    <source>
        <dbReference type="SAM" id="Coils"/>
    </source>
</evidence>
<feature type="transmembrane region" description="Helical" evidence="8">
    <location>
        <begin position="311"/>
        <end position="331"/>
    </location>
</feature>
<dbReference type="PANTHER" id="PTHR43731:SF14">
    <property type="entry name" value="PRESENILIN-ASSOCIATED RHOMBOID-LIKE PROTEIN, MITOCHONDRIAL"/>
    <property type="match status" value="1"/>
</dbReference>
<dbReference type="Pfam" id="PF01694">
    <property type="entry name" value="Rhomboid"/>
    <property type="match status" value="1"/>
</dbReference>
<keyword evidence="11" id="KW-0645">Protease</keyword>
<evidence type="ECO:0000313" key="11">
    <source>
        <dbReference type="EMBL" id="QEG41375.1"/>
    </source>
</evidence>
<feature type="coiled-coil region" evidence="7">
    <location>
        <begin position="68"/>
        <end position="95"/>
    </location>
</feature>
<comment type="similarity">
    <text evidence="2">Belongs to the peptidase S54 family.</text>
</comment>
<feature type="domain" description="Peptidase S54 GlpG peptidase N-terminal" evidence="10">
    <location>
        <begin position="1"/>
        <end position="77"/>
    </location>
</feature>
<dbReference type="RefSeq" id="WP_068138340.1">
    <property type="nucleotide sequence ID" value="NZ_CP042914.1"/>
</dbReference>
<feature type="transmembrane region" description="Helical" evidence="8">
    <location>
        <begin position="108"/>
        <end position="128"/>
    </location>
</feature>
<dbReference type="InterPro" id="IPR022764">
    <property type="entry name" value="Peptidase_S54_rhomboid_dom"/>
</dbReference>
<evidence type="ECO:0000256" key="5">
    <source>
        <dbReference type="ARBA" id="ARBA00022989"/>
    </source>
</evidence>
<dbReference type="Gene3D" id="3.30.70.2350">
    <property type="match status" value="1"/>
</dbReference>